<evidence type="ECO:0000256" key="2">
    <source>
        <dbReference type="ARBA" id="ARBA00023054"/>
    </source>
</evidence>
<dbReference type="AlphaFoldDB" id="A0A0C3EPU1"/>
<proteinExistence type="inferred from homology"/>
<gene>
    <name evidence="5" type="ORF">SCLCIDRAFT_509013</name>
</gene>
<reference evidence="6" key="2">
    <citation type="submission" date="2015-01" db="EMBL/GenBank/DDBJ databases">
        <title>Evolutionary Origins and Diversification of the Mycorrhizal Mutualists.</title>
        <authorList>
            <consortium name="DOE Joint Genome Institute"/>
            <consortium name="Mycorrhizal Genomics Consortium"/>
            <person name="Kohler A."/>
            <person name="Kuo A."/>
            <person name="Nagy L.G."/>
            <person name="Floudas D."/>
            <person name="Copeland A."/>
            <person name="Barry K.W."/>
            <person name="Cichocki N."/>
            <person name="Veneault-Fourrey C."/>
            <person name="LaButti K."/>
            <person name="Lindquist E.A."/>
            <person name="Lipzen A."/>
            <person name="Lundell T."/>
            <person name="Morin E."/>
            <person name="Murat C."/>
            <person name="Riley R."/>
            <person name="Ohm R."/>
            <person name="Sun H."/>
            <person name="Tunlid A."/>
            <person name="Henrissat B."/>
            <person name="Grigoriev I.V."/>
            <person name="Hibbett D.S."/>
            <person name="Martin F."/>
        </authorList>
    </citation>
    <scope>NUCLEOTIDE SEQUENCE [LARGE SCALE GENOMIC DNA]</scope>
    <source>
        <strain evidence="6">Foug A</strain>
    </source>
</reference>
<dbReference type="PANTHER" id="PTHR39472:SF1">
    <property type="entry name" value="EXPRESSED PROTEIN"/>
    <property type="match status" value="1"/>
</dbReference>
<keyword evidence="6" id="KW-1185">Reference proteome</keyword>
<evidence type="ECO:0000256" key="4">
    <source>
        <dbReference type="SAM" id="MobiDB-lite"/>
    </source>
</evidence>
<organism evidence="5 6">
    <name type="scientific">Scleroderma citrinum Foug A</name>
    <dbReference type="NCBI Taxonomy" id="1036808"/>
    <lineage>
        <taxon>Eukaryota</taxon>
        <taxon>Fungi</taxon>
        <taxon>Dikarya</taxon>
        <taxon>Basidiomycota</taxon>
        <taxon>Agaricomycotina</taxon>
        <taxon>Agaricomycetes</taxon>
        <taxon>Agaricomycetidae</taxon>
        <taxon>Boletales</taxon>
        <taxon>Sclerodermatineae</taxon>
        <taxon>Sclerodermataceae</taxon>
        <taxon>Scleroderma</taxon>
    </lineage>
</organism>
<dbReference type="OrthoDB" id="21214at2759"/>
<dbReference type="EMBL" id="KN822005">
    <property type="protein sequence ID" value="KIM70159.1"/>
    <property type="molecule type" value="Genomic_DNA"/>
</dbReference>
<feature type="compositionally biased region" description="Low complexity" evidence="4">
    <location>
        <begin position="279"/>
        <end position="289"/>
    </location>
</feature>
<keyword evidence="2 3" id="KW-0175">Coiled coil</keyword>
<name>A0A0C3EPU1_9AGAM</name>
<evidence type="ECO:0000256" key="3">
    <source>
        <dbReference type="SAM" id="Coils"/>
    </source>
</evidence>
<dbReference type="InParanoid" id="A0A0C3EPU1"/>
<feature type="compositionally biased region" description="Polar residues" evidence="4">
    <location>
        <begin position="377"/>
        <end position="398"/>
    </location>
</feature>
<dbReference type="PANTHER" id="PTHR39472">
    <property type="entry name" value="EXPRESSED PROTEIN"/>
    <property type="match status" value="1"/>
</dbReference>
<accession>A0A0C3EPU1</accession>
<dbReference type="InterPro" id="IPR008555">
    <property type="entry name" value="SIKE"/>
</dbReference>
<feature type="coiled-coil region" evidence="3">
    <location>
        <begin position="218"/>
        <end position="245"/>
    </location>
</feature>
<dbReference type="HOGENOM" id="CLU_052711_0_0_1"/>
<comment type="similarity">
    <text evidence="1">Belongs to the SIKE family.</text>
</comment>
<feature type="compositionally biased region" description="Low complexity" evidence="4">
    <location>
        <begin position="312"/>
        <end position="331"/>
    </location>
</feature>
<feature type="region of interest" description="Disordered" evidence="4">
    <location>
        <begin position="262"/>
        <end position="398"/>
    </location>
</feature>
<dbReference type="Pfam" id="PF05769">
    <property type="entry name" value="SIKE"/>
    <property type="match status" value="1"/>
</dbReference>
<protein>
    <submittedName>
        <fullName evidence="5">Uncharacterized protein</fullName>
    </submittedName>
</protein>
<dbReference type="Proteomes" id="UP000053989">
    <property type="component" value="Unassembled WGS sequence"/>
</dbReference>
<evidence type="ECO:0000313" key="6">
    <source>
        <dbReference type="Proteomes" id="UP000053989"/>
    </source>
</evidence>
<evidence type="ECO:0000256" key="1">
    <source>
        <dbReference type="ARBA" id="ARBA00005537"/>
    </source>
</evidence>
<evidence type="ECO:0000313" key="5">
    <source>
        <dbReference type="EMBL" id="KIM70159.1"/>
    </source>
</evidence>
<sequence>MDNDLLVRAWLIIHELSDLLAQNYKSTNALIARAALLKVCPCSSLSFITQKSTHSPQDQAEHCNSGFALRRISVDISKETFESELERTNAQLVIENQTLLHENRQLGTLLKEHETTLDTIMSKFRHHALAAQKHELTLTHHYEGLLLACDSQGQYAPLAEQTHTAHSLQRLAFGLRALHRTLIGEDPEAGNAEPLDLHELIQALSDEASSPGTPEDWETERECEIARLQQENEELRKMLEIDAASIEGKGIVLDMDREGCGTGHGATLHSEAARRRSESTSSAGSRFSAWGLDNESPHESTQWSGGWDTSVPPQQQQQQQQQHPQLPQQHPAGNGQAFQRALDLPGAMRLQQPRRPPLFARGAGPAPPVSVGPSRSIPPSQWSQQAWSHAGSTLDLSR</sequence>
<reference evidence="5 6" key="1">
    <citation type="submission" date="2014-04" db="EMBL/GenBank/DDBJ databases">
        <authorList>
            <consortium name="DOE Joint Genome Institute"/>
            <person name="Kuo A."/>
            <person name="Kohler A."/>
            <person name="Nagy L.G."/>
            <person name="Floudas D."/>
            <person name="Copeland A."/>
            <person name="Barry K.W."/>
            <person name="Cichocki N."/>
            <person name="Veneault-Fourrey C."/>
            <person name="LaButti K."/>
            <person name="Lindquist E.A."/>
            <person name="Lipzen A."/>
            <person name="Lundell T."/>
            <person name="Morin E."/>
            <person name="Murat C."/>
            <person name="Sun H."/>
            <person name="Tunlid A."/>
            <person name="Henrissat B."/>
            <person name="Grigoriev I.V."/>
            <person name="Hibbett D.S."/>
            <person name="Martin F."/>
            <person name="Nordberg H.P."/>
            <person name="Cantor M.N."/>
            <person name="Hua S.X."/>
        </authorList>
    </citation>
    <scope>NUCLEOTIDE SEQUENCE [LARGE SCALE GENOMIC DNA]</scope>
    <source>
        <strain evidence="5 6">Foug A</strain>
    </source>
</reference>